<feature type="signal peptide" evidence="1">
    <location>
        <begin position="1"/>
        <end position="29"/>
    </location>
</feature>
<dbReference type="InterPro" id="IPR014622">
    <property type="entry name" value="UCP036794_erythomycin"/>
</dbReference>
<dbReference type="PROSITE" id="PS51257">
    <property type="entry name" value="PROKAR_LIPOPROTEIN"/>
    <property type="match status" value="1"/>
</dbReference>
<dbReference type="Pfam" id="PF05139">
    <property type="entry name" value="Erythro_esteras"/>
    <property type="match status" value="1"/>
</dbReference>
<dbReference type="GO" id="GO:0046677">
    <property type="term" value="P:response to antibiotic"/>
    <property type="evidence" value="ECO:0007669"/>
    <property type="project" value="InterPro"/>
</dbReference>
<dbReference type="Gene3D" id="3.30.1870.10">
    <property type="entry name" value="EreA-like, domain 2"/>
    <property type="match status" value="1"/>
</dbReference>
<organism evidence="2 3">
    <name type="scientific">Ktedonosporobacter rubrisoli</name>
    <dbReference type="NCBI Taxonomy" id="2509675"/>
    <lineage>
        <taxon>Bacteria</taxon>
        <taxon>Bacillati</taxon>
        <taxon>Chloroflexota</taxon>
        <taxon>Ktedonobacteria</taxon>
        <taxon>Ktedonobacterales</taxon>
        <taxon>Ktedonosporobacteraceae</taxon>
        <taxon>Ktedonosporobacter</taxon>
    </lineage>
</organism>
<reference evidence="2 3" key="1">
    <citation type="submission" date="2019-01" db="EMBL/GenBank/DDBJ databases">
        <title>Ktedonosporobacter rubrisoli SCAWS-G2.</title>
        <authorList>
            <person name="Huang Y."/>
            <person name="Yan B."/>
        </authorList>
    </citation>
    <scope>NUCLEOTIDE SEQUENCE [LARGE SCALE GENOMIC DNA]</scope>
    <source>
        <strain evidence="2 3">SCAWS-G2</strain>
    </source>
</reference>
<dbReference type="InterPro" id="IPR007815">
    <property type="entry name" value="Emycin_Estase"/>
</dbReference>
<proteinExistence type="predicted"/>
<keyword evidence="1" id="KW-0732">Signal</keyword>
<keyword evidence="3" id="KW-1185">Reference proteome</keyword>
<feature type="chain" id="PRO_5020821815" evidence="1">
    <location>
        <begin position="30"/>
        <end position="454"/>
    </location>
</feature>
<evidence type="ECO:0000313" key="2">
    <source>
        <dbReference type="EMBL" id="QBD82532.1"/>
    </source>
</evidence>
<dbReference type="PANTHER" id="PTHR31299:SF0">
    <property type="entry name" value="ESTERASE, PUTATIVE (AFU_ORTHOLOGUE AFUA_1G05850)-RELATED"/>
    <property type="match status" value="1"/>
</dbReference>
<dbReference type="RefSeq" id="WP_129893601.1">
    <property type="nucleotide sequence ID" value="NZ_CP035758.1"/>
</dbReference>
<evidence type="ECO:0000256" key="1">
    <source>
        <dbReference type="SAM" id="SignalP"/>
    </source>
</evidence>
<dbReference type="CDD" id="cd14728">
    <property type="entry name" value="Ere-like"/>
    <property type="match status" value="1"/>
</dbReference>
<dbReference type="EMBL" id="CP035758">
    <property type="protein sequence ID" value="QBD82532.1"/>
    <property type="molecule type" value="Genomic_DNA"/>
</dbReference>
<evidence type="ECO:0000313" key="3">
    <source>
        <dbReference type="Proteomes" id="UP000290365"/>
    </source>
</evidence>
<dbReference type="OrthoDB" id="9810066at2"/>
<dbReference type="InterPro" id="IPR052036">
    <property type="entry name" value="Hydrolase/PRTase-associated"/>
</dbReference>
<dbReference type="KEGG" id="kbs:EPA93_43800"/>
<gene>
    <name evidence="2" type="ORF">EPA93_43800</name>
</gene>
<sequence length="454" mass="51101">MFKHAIKRRQLLARLAIGAGLLSINGWVASCGNGSSSAMTTEEHISSWIKQQAHPVKTTDPQAPIQDLTALRPLIGPASIVGLGEATHGSHELFTLKQRLIEFLVTSLGFTTLAWEMDWETGLWLNDYIHNGKGNPKDMLYFPLKAQEVLDTLEWLRAYNADPRHQQKVRCIGLDLAASSWLYTQVTQYVQNSFPKLYPTVEDAYSDFRSLTARNNISEYAQLPQNVREQYDRQAQSVVNLLQEHQTEFELHSLPTQFALALQHARVIAQYTRVQSKAGKDNFNAHDIAMADNATWAHQMYGKTIIWAHNSHIGKQTDVPQFYDHVMGEHLQQRFGKQYLAIGQSFNQGEMNAAVLTQGARPVVRTFTVPPARPSSYNALLGKTGYTTYLLDLRQAPEPAHTWLQNPHPYLDGPASLDPTQPIEKQIYGSSSWSQTFDLIMHTQQVTAAHTLGI</sequence>
<protein>
    <submittedName>
        <fullName evidence="2">Erythromycin esterase family protein</fullName>
    </submittedName>
</protein>
<dbReference type="Gene3D" id="1.20.1440.30">
    <property type="entry name" value="Biosynthetic Protein domain"/>
    <property type="match status" value="1"/>
</dbReference>
<dbReference type="Gene3D" id="3.40.1660.10">
    <property type="entry name" value="EreA-like (biosynthetic domain)"/>
    <property type="match status" value="1"/>
</dbReference>
<dbReference type="PIRSF" id="PIRSF036794">
    <property type="entry name" value="UCP_erythr_ester"/>
    <property type="match status" value="1"/>
</dbReference>
<accession>A0A4P6K3J1</accession>
<name>A0A4P6K3J1_KTERU</name>
<dbReference type="PANTHER" id="PTHR31299">
    <property type="entry name" value="ESTERASE, PUTATIVE (AFU_ORTHOLOGUE AFUA_1G05850)-RELATED"/>
    <property type="match status" value="1"/>
</dbReference>
<dbReference type="Proteomes" id="UP000290365">
    <property type="component" value="Chromosome"/>
</dbReference>
<dbReference type="AlphaFoldDB" id="A0A4P6K3J1"/>
<dbReference type="SUPFAM" id="SSF159501">
    <property type="entry name" value="EreA/ChaN-like"/>
    <property type="match status" value="1"/>
</dbReference>